<organism evidence="4 5">
    <name type="scientific">Parapedobacter indicus</name>
    <dbReference type="NCBI Taxonomy" id="1477437"/>
    <lineage>
        <taxon>Bacteria</taxon>
        <taxon>Pseudomonadati</taxon>
        <taxon>Bacteroidota</taxon>
        <taxon>Sphingobacteriia</taxon>
        <taxon>Sphingobacteriales</taxon>
        <taxon>Sphingobacteriaceae</taxon>
        <taxon>Parapedobacter</taxon>
    </lineage>
</organism>
<dbReference type="FunFam" id="2.60.120.1440:FF:000001">
    <property type="entry name" value="Putative anti-sigma factor"/>
    <property type="match status" value="1"/>
</dbReference>
<evidence type="ECO:0000256" key="1">
    <source>
        <dbReference type="SAM" id="Phobius"/>
    </source>
</evidence>
<dbReference type="PANTHER" id="PTHR30273:SF2">
    <property type="entry name" value="PROTEIN FECR"/>
    <property type="match status" value="1"/>
</dbReference>
<keyword evidence="1" id="KW-0472">Membrane</keyword>
<sequence>MENRTAILDLLTAFLNKQVSREEFDRLFSALASLEDEDFKEMILRALDNGRDITDVDFIQERVSHLYPQLQTKIGLASSQRVIKPPDASKRKRLQIWWKVNSAAAVVLAFLFGGLYLLSDQPDHGESTAVLTPEHILPGGNRAVLTLADGRSVDLNSRKSGIVVGNGLTYLDGSSVLDDPENEGMSALKLTTPNGGQYQITLSDGTHVLLNAASTLTYPAEFGSENTREVTLDGEAYFEVTKDPEKPFIVATTKQRIEVLGTSFNINAYDNETTTKTTLLTGSVRVNIPAGKYTNQESRILTPNQQSVVSDSQSEITVKNVNPESAMAWKNGLFNFHGLSIDESLKQVERWYDIRIVYQGEKPEGYLGGKMSRGVKLATFLNFLEKDFHIKSEMKADRTLILYSASKKPLTTN</sequence>
<dbReference type="RefSeq" id="WP_143072872.1">
    <property type="nucleotide sequence ID" value="NZ_FOQO01000003.1"/>
</dbReference>
<keyword evidence="1" id="KW-0812">Transmembrane</keyword>
<evidence type="ECO:0000313" key="4">
    <source>
        <dbReference type="EMBL" id="SFI29988.1"/>
    </source>
</evidence>
<feature type="domain" description="FecR protein" evidence="2">
    <location>
        <begin position="190"/>
        <end position="285"/>
    </location>
</feature>
<dbReference type="GO" id="GO:0016989">
    <property type="term" value="F:sigma factor antagonist activity"/>
    <property type="evidence" value="ECO:0007669"/>
    <property type="project" value="TreeGrafter"/>
</dbReference>
<dbReference type="Proteomes" id="UP000198670">
    <property type="component" value="Unassembled WGS sequence"/>
</dbReference>
<evidence type="ECO:0000259" key="3">
    <source>
        <dbReference type="Pfam" id="PF16344"/>
    </source>
</evidence>
<dbReference type="AlphaFoldDB" id="A0A1I3H2B9"/>
<proteinExistence type="predicted"/>
<protein>
    <submittedName>
        <fullName evidence="4">FecR family protein</fullName>
    </submittedName>
</protein>
<keyword evidence="1" id="KW-1133">Transmembrane helix</keyword>
<dbReference type="STRING" id="1477437.SAMN05444682_103202"/>
<dbReference type="PANTHER" id="PTHR30273">
    <property type="entry name" value="PERIPLASMIC SIGNAL SENSOR AND SIGMA FACTOR ACTIVATOR FECR-RELATED"/>
    <property type="match status" value="1"/>
</dbReference>
<dbReference type="Pfam" id="PF04773">
    <property type="entry name" value="FecR"/>
    <property type="match status" value="1"/>
</dbReference>
<dbReference type="OrthoDB" id="1452822at2"/>
<accession>A0A1I3H2B9</accession>
<evidence type="ECO:0000259" key="2">
    <source>
        <dbReference type="Pfam" id="PF04773"/>
    </source>
</evidence>
<dbReference type="InterPro" id="IPR032508">
    <property type="entry name" value="FecR_C"/>
</dbReference>
<dbReference type="Gene3D" id="3.55.50.30">
    <property type="match status" value="1"/>
</dbReference>
<name>A0A1I3H2B9_9SPHI</name>
<dbReference type="EMBL" id="FOQO01000003">
    <property type="protein sequence ID" value="SFI29988.1"/>
    <property type="molecule type" value="Genomic_DNA"/>
</dbReference>
<feature type="transmembrane region" description="Helical" evidence="1">
    <location>
        <begin position="96"/>
        <end position="118"/>
    </location>
</feature>
<keyword evidence="5" id="KW-1185">Reference proteome</keyword>
<gene>
    <name evidence="4" type="ORF">SAMN05444682_103202</name>
</gene>
<dbReference type="InterPro" id="IPR012373">
    <property type="entry name" value="Ferrdict_sens_TM"/>
</dbReference>
<evidence type="ECO:0000313" key="5">
    <source>
        <dbReference type="Proteomes" id="UP000198670"/>
    </source>
</evidence>
<reference evidence="4 5" key="1">
    <citation type="submission" date="2016-10" db="EMBL/GenBank/DDBJ databases">
        <authorList>
            <person name="de Groot N.N."/>
        </authorList>
    </citation>
    <scope>NUCLEOTIDE SEQUENCE [LARGE SCALE GENOMIC DNA]</scope>
    <source>
        <strain evidence="4 5">RK1</strain>
    </source>
</reference>
<dbReference type="Gene3D" id="2.60.120.1440">
    <property type="match status" value="1"/>
</dbReference>
<dbReference type="InterPro" id="IPR006860">
    <property type="entry name" value="FecR"/>
</dbReference>
<feature type="domain" description="Protein FecR C-terminal" evidence="3">
    <location>
        <begin position="334"/>
        <end position="399"/>
    </location>
</feature>
<dbReference type="Pfam" id="PF16344">
    <property type="entry name" value="FecR_C"/>
    <property type="match status" value="1"/>
</dbReference>